<sequence>MLKIDALEVRGLIAKKGYSLRSFSKENDMSISYLSTILNNKANPGPKMAKRIADALGVEIEDIFEFDIKEEVR</sequence>
<dbReference type="RefSeq" id="WP_420496206.1">
    <property type="nucleotide sequence ID" value="NZ_CP124585.1"/>
</dbReference>
<dbReference type="PROSITE" id="PS50943">
    <property type="entry name" value="HTH_CROC1"/>
    <property type="match status" value="1"/>
</dbReference>
<dbReference type="Gene3D" id="1.10.260.40">
    <property type="entry name" value="lambda repressor-like DNA-binding domains"/>
    <property type="match status" value="1"/>
</dbReference>
<dbReference type="AlphaFoldDB" id="A0AAU6REL6"/>
<dbReference type="CDD" id="cd00093">
    <property type="entry name" value="HTH_XRE"/>
    <property type="match status" value="1"/>
</dbReference>
<dbReference type="GO" id="GO:0003677">
    <property type="term" value="F:DNA binding"/>
    <property type="evidence" value="ECO:0007669"/>
    <property type="project" value="InterPro"/>
</dbReference>
<organism evidence="2">
    <name type="scientific">Macrococcus psychrotolerans</name>
    <dbReference type="NCBI Taxonomy" id="3039389"/>
    <lineage>
        <taxon>Bacteria</taxon>
        <taxon>Bacillati</taxon>
        <taxon>Bacillota</taxon>
        <taxon>Bacilli</taxon>
        <taxon>Bacillales</taxon>
        <taxon>Staphylococcaceae</taxon>
        <taxon>Macrococcus</taxon>
    </lineage>
</organism>
<protein>
    <submittedName>
        <fullName evidence="2">Helix-turn-helix domain-containing protein</fullName>
    </submittedName>
</protein>
<evidence type="ECO:0000259" key="1">
    <source>
        <dbReference type="PROSITE" id="PS50943"/>
    </source>
</evidence>
<name>A0AAU6REL6_9STAP</name>
<dbReference type="InterPro" id="IPR001387">
    <property type="entry name" value="Cro/C1-type_HTH"/>
</dbReference>
<reference evidence="2" key="1">
    <citation type="submission" date="2023-04" db="EMBL/GenBank/DDBJ databases">
        <title>Macrococci isolated from food, foodproducing animals, and human clinical materials.</title>
        <authorList>
            <person name="Maslanova I."/>
            <person name="Svec P."/>
            <person name="Sedlacek I."/>
            <person name="Novakova D."/>
            <person name="Keller J.E."/>
            <person name="Schwendener S."/>
            <person name="Finstrlova A."/>
            <person name="Botka T."/>
            <person name="Kovarovic V."/>
            <person name="Petras P."/>
            <person name="Perreten V."/>
            <person name="Pantucek R."/>
        </authorList>
    </citation>
    <scope>NUCLEOTIDE SEQUENCE</scope>
    <source>
        <strain evidence="2">NRL/St 13/116</strain>
    </source>
</reference>
<dbReference type="SMART" id="SM00530">
    <property type="entry name" value="HTH_XRE"/>
    <property type="match status" value="1"/>
</dbReference>
<dbReference type="InterPro" id="IPR010982">
    <property type="entry name" value="Lambda_DNA-bd_dom_sf"/>
</dbReference>
<dbReference type="Pfam" id="PF01381">
    <property type="entry name" value="HTH_3"/>
    <property type="match status" value="1"/>
</dbReference>
<feature type="domain" description="HTH cro/C1-type" evidence="1">
    <location>
        <begin position="9"/>
        <end position="63"/>
    </location>
</feature>
<gene>
    <name evidence="2" type="ORF">QA540_09390</name>
</gene>
<accession>A0AAU6REL6</accession>
<dbReference type="EMBL" id="CP124585">
    <property type="protein sequence ID" value="WZE68565.1"/>
    <property type="molecule type" value="Genomic_DNA"/>
</dbReference>
<proteinExistence type="predicted"/>
<evidence type="ECO:0000313" key="2">
    <source>
        <dbReference type="EMBL" id="WZE68565.1"/>
    </source>
</evidence>
<dbReference type="SUPFAM" id="SSF47413">
    <property type="entry name" value="lambda repressor-like DNA-binding domains"/>
    <property type="match status" value="1"/>
</dbReference>